<protein>
    <submittedName>
        <fullName evidence="8">UPF0758 protein</fullName>
    </submittedName>
</protein>
<dbReference type="AlphaFoldDB" id="A0A919YBI2"/>
<name>A0A919YBI2_9BACL</name>
<dbReference type="CDD" id="cd08071">
    <property type="entry name" value="MPN_DUF2466"/>
    <property type="match status" value="1"/>
</dbReference>
<dbReference type="InterPro" id="IPR037518">
    <property type="entry name" value="MPN"/>
</dbReference>
<dbReference type="PANTHER" id="PTHR30471:SF3">
    <property type="entry name" value="UPF0758 PROTEIN YEES-RELATED"/>
    <property type="match status" value="1"/>
</dbReference>
<keyword evidence="6" id="KW-0482">Metalloprotease</keyword>
<dbReference type="RefSeq" id="WP_212978243.1">
    <property type="nucleotide sequence ID" value="NZ_AP025343.1"/>
</dbReference>
<evidence type="ECO:0000256" key="5">
    <source>
        <dbReference type="ARBA" id="ARBA00022833"/>
    </source>
</evidence>
<gene>
    <name evidence="8" type="ORF">J34TS1_21490</name>
</gene>
<keyword evidence="5" id="KW-0862">Zinc</keyword>
<comment type="similarity">
    <text evidence="1">Belongs to the UPF0758 family.</text>
</comment>
<dbReference type="Proteomes" id="UP000682811">
    <property type="component" value="Unassembled WGS sequence"/>
</dbReference>
<evidence type="ECO:0000313" key="9">
    <source>
        <dbReference type="Proteomes" id="UP000682811"/>
    </source>
</evidence>
<evidence type="ECO:0000256" key="4">
    <source>
        <dbReference type="ARBA" id="ARBA00022801"/>
    </source>
</evidence>
<evidence type="ECO:0000256" key="3">
    <source>
        <dbReference type="ARBA" id="ARBA00022723"/>
    </source>
</evidence>
<accession>A0A919YBI2</accession>
<dbReference type="SUPFAM" id="SSF102712">
    <property type="entry name" value="JAB1/MPN domain"/>
    <property type="match status" value="1"/>
</dbReference>
<dbReference type="GO" id="GO:0006508">
    <property type="term" value="P:proteolysis"/>
    <property type="evidence" value="ECO:0007669"/>
    <property type="project" value="UniProtKB-KW"/>
</dbReference>
<proteinExistence type="inferred from homology"/>
<dbReference type="Gene3D" id="3.40.140.10">
    <property type="entry name" value="Cytidine Deaminase, domain 2"/>
    <property type="match status" value="1"/>
</dbReference>
<organism evidence="8 9">
    <name type="scientific">Paenibacillus azoreducens</name>
    <dbReference type="NCBI Taxonomy" id="116718"/>
    <lineage>
        <taxon>Bacteria</taxon>
        <taxon>Bacillati</taxon>
        <taxon>Bacillota</taxon>
        <taxon>Bacilli</taxon>
        <taxon>Bacillales</taxon>
        <taxon>Paenibacillaceae</taxon>
        <taxon>Paenibacillus</taxon>
    </lineage>
</organism>
<evidence type="ECO:0000313" key="8">
    <source>
        <dbReference type="EMBL" id="GIO47384.1"/>
    </source>
</evidence>
<keyword evidence="9" id="KW-1185">Reference proteome</keyword>
<feature type="domain" description="MPN" evidence="7">
    <location>
        <begin position="81"/>
        <end position="199"/>
    </location>
</feature>
<sequence length="199" mass="22717">MSQLHTNEKYVADFVHSIHKLTRIPLHKLEEYGKVNNLINVLEHPRVLEPTTAQFQKIEQLNAFLRAYRVVKWEEENARQCIRSPQHAGDYFSTLLDGVRDRERFMVAFLNNSNRIIETRTISEGGIDQAPVYPRDVLKAALNCDCSAVIFAHNHPGGTLSPSPEDIQLTRRMVDIFEPLNIQVLDHIIIAGNGYLSMA</sequence>
<evidence type="ECO:0000259" key="7">
    <source>
        <dbReference type="PROSITE" id="PS50249"/>
    </source>
</evidence>
<reference evidence="8 9" key="1">
    <citation type="submission" date="2021-03" db="EMBL/GenBank/DDBJ databases">
        <title>Antimicrobial resistance genes in bacteria isolated from Japanese honey, and their potential for conferring macrolide and lincosamide resistance in the American foulbrood pathogen Paenibacillus larvae.</title>
        <authorList>
            <person name="Okamoto M."/>
            <person name="Kumagai M."/>
            <person name="Kanamori H."/>
            <person name="Takamatsu D."/>
        </authorList>
    </citation>
    <scope>NUCLEOTIDE SEQUENCE [LARGE SCALE GENOMIC DNA]</scope>
    <source>
        <strain evidence="8 9">J34TS1</strain>
    </source>
</reference>
<dbReference type="PANTHER" id="PTHR30471">
    <property type="entry name" value="DNA REPAIR PROTEIN RADC"/>
    <property type="match status" value="1"/>
</dbReference>
<comment type="caution">
    <text evidence="8">The sequence shown here is derived from an EMBL/GenBank/DDBJ whole genome shotgun (WGS) entry which is preliminary data.</text>
</comment>
<dbReference type="GO" id="GO:0046872">
    <property type="term" value="F:metal ion binding"/>
    <property type="evidence" value="ECO:0007669"/>
    <property type="project" value="UniProtKB-KW"/>
</dbReference>
<keyword evidence="4" id="KW-0378">Hydrolase</keyword>
<dbReference type="InterPro" id="IPR025657">
    <property type="entry name" value="RadC_JAB"/>
</dbReference>
<dbReference type="GO" id="GO:0008237">
    <property type="term" value="F:metallopeptidase activity"/>
    <property type="evidence" value="ECO:0007669"/>
    <property type="project" value="UniProtKB-KW"/>
</dbReference>
<dbReference type="Pfam" id="PF04002">
    <property type="entry name" value="RadC"/>
    <property type="match status" value="1"/>
</dbReference>
<evidence type="ECO:0000256" key="2">
    <source>
        <dbReference type="ARBA" id="ARBA00022670"/>
    </source>
</evidence>
<keyword evidence="3" id="KW-0479">Metal-binding</keyword>
<dbReference type="InterPro" id="IPR001405">
    <property type="entry name" value="UPF0758"/>
</dbReference>
<dbReference type="EMBL" id="BORT01000007">
    <property type="protein sequence ID" value="GIO47384.1"/>
    <property type="molecule type" value="Genomic_DNA"/>
</dbReference>
<dbReference type="PROSITE" id="PS50249">
    <property type="entry name" value="MPN"/>
    <property type="match status" value="1"/>
</dbReference>
<evidence type="ECO:0000256" key="1">
    <source>
        <dbReference type="ARBA" id="ARBA00010243"/>
    </source>
</evidence>
<evidence type="ECO:0000256" key="6">
    <source>
        <dbReference type="ARBA" id="ARBA00023049"/>
    </source>
</evidence>
<keyword evidence="2" id="KW-0645">Protease</keyword>